<evidence type="ECO:0000256" key="7">
    <source>
        <dbReference type="ARBA" id="ARBA00023242"/>
    </source>
</evidence>
<evidence type="ECO:0000256" key="8">
    <source>
        <dbReference type="SAM" id="MobiDB-lite"/>
    </source>
</evidence>
<dbReference type="Pfam" id="PF02205">
    <property type="entry name" value="WH2"/>
    <property type="match status" value="2"/>
</dbReference>
<dbReference type="InParanoid" id="A0A482WFU6"/>
<evidence type="ECO:0000256" key="5">
    <source>
        <dbReference type="ARBA" id="ARBA00022737"/>
    </source>
</evidence>
<evidence type="ECO:0000313" key="13">
    <source>
        <dbReference type="Proteomes" id="UP000291343"/>
    </source>
</evidence>
<comment type="subcellular location">
    <subcellularLocation>
        <location evidence="2">Cytoplasm</location>
        <location evidence="2">Cytoskeleton</location>
    </subcellularLocation>
    <subcellularLocation>
        <location evidence="1">Nucleus</location>
    </subcellularLocation>
</comment>
<feature type="compositionally biased region" description="Basic and acidic residues" evidence="8">
    <location>
        <begin position="474"/>
        <end position="485"/>
    </location>
</feature>
<proteinExistence type="predicted"/>
<dbReference type="GO" id="GO:0003779">
    <property type="term" value="F:actin binding"/>
    <property type="evidence" value="ECO:0007669"/>
    <property type="project" value="InterPro"/>
</dbReference>
<feature type="compositionally biased region" description="Polar residues" evidence="8">
    <location>
        <begin position="165"/>
        <end position="176"/>
    </location>
</feature>
<feature type="compositionally biased region" description="Basic and acidic residues" evidence="8">
    <location>
        <begin position="195"/>
        <end position="215"/>
    </location>
</feature>
<dbReference type="SMR" id="A0A482WFU6"/>
<keyword evidence="7" id="KW-0539">Nucleus</keyword>
<dbReference type="SMART" id="SM00461">
    <property type="entry name" value="WH1"/>
    <property type="match status" value="1"/>
</dbReference>
<evidence type="ECO:0000256" key="3">
    <source>
        <dbReference type="ARBA" id="ARBA00022490"/>
    </source>
</evidence>
<dbReference type="OrthoDB" id="8963340at2759"/>
<feature type="domain" description="WH1" evidence="10">
    <location>
        <begin position="32"/>
        <end position="141"/>
    </location>
</feature>
<dbReference type="PROSITE" id="PS50108">
    <property type="entry name" value="CRIB"/>
    <property type="match status" value="1"/>
</dbReference>
<dbReference type="PANTHER" id="PTHR11202">
    <property type="entry name" value="SPROUTY-RELATED, EVH1 DOMAIN-CONTAINING PROTEIN FAMILY MEMBER"/>
    <property type="match status" value="1"/>
</dbReference>
<gene>
    <name evidence="12" type="ORF">LSTR_LSTR001838</name>
</gene>
<dbReference type="SUPFAM" id="SSF50729">
    <property type="entry name" value="PH domain-like"/>
    <property type="match status" value="1"/>
</dbReference>
<dbReference type="Pfam" id="PF00786">
    <property type="entry name" value="PBD"/>
    <property type="match status" value="1"/>
</dbReference>
<dbReference type="Proteomes" id="UP000291343">
    <property type="component" value="Unassembled WGS sequence"/>
</dbReference>
<dbReference type="SMART" id="SM00246">
    <property type="entry name" value="WH2"/>
    <property type="match status" value="2"/>
</dbReference>
<accession>A0A482WFU6</accession>
<feature type="domain" description="WH2" evidence="11">
    <location>
        <begin position="398"/>
        <end position="415"/>
    </location>
</feature>
<feature type="region of interest" description="Disordered" evidence="8">
    <location>
        <begin position="270"/>
        <end position="500"/>
    </location>
</feature>
<dbReference type="PANTHER" id="PTHR11202:SF36">
    <property type="entry name" value="ACTIN NUCLEATION-PROMOTING FACTOR WASL"/>
    <property type="match status" value="1"/>
</dbReference>
<feature type="domain" description="CRIB" evidence="9">
    <location>
        <begin position="207"/>
        <end position="220"/>
    </location>
</feature>
<keyword evidence="4" id="KW-0597">Phosphoprotein</keyword>
<keyword evidence="6" id="KW-0206">Cytoskeleton</keyword>
<dbReference type="InterPro" id="IPR011026">
    <property type="entry name" value="WAS_C"/>
</dbReference>
<evidence type="ECO:0008006" key="14">
    <source>
        <dbReference type="Google" id="ProtNLM"/>
    </source>
</evidence>
<feature type="compositionally biased region" description="Basic and acidic residues" evidence="8">
    <location>
        <begin position="414"/>
        <end position="435"/>
    </location>
</feature>
<dbReference type="FunCoup" id="A0A482WFU6">
    <property type="interactions" value="617"/>
</dbReference>
<evidence type="ECO:0000256" key="6">
    <source>
        <dbReference type="ARBA" id="ARBA00023212"/>
    </source>
</evidence>
<dbReference type="CDD" id="cd21762">
    <property type="entry name" value="WH2"/>
    <property type="match status" value="1"/>
</dbReference>
<evidence type="ECO:0000259" key="11">
    <source>
        <dbReference type="PROSITE" id="PS51082"/>
    </source>
</evidence>
<keyword evidence="5" id="KW-0677">Repeat</keyword>
<dbReference type="InterPro" id="IPR000095">
    <property type="entry name" value="CRIB_dom"/>
</dbReference>
<name>A0A482WFU6_LAOST</name>
<dbReference type="PROSITE" id="PS51082">
    <property type="entry name" value="WH2"/>
    <property type="match status" value="2"/>
</dbReference>
<dbReference type="EMBL" id="QKKF02037264">
    <property type="protein sequence ID" value="RZF32374.1"/>
    <property type="molecule type" value="Genomic_DNA"/>
</dbReference>
<evidence type="ECO:0000259" key="10">
    <source>
        <dbReference type="PROSITE" id="PS50229"/>
    </source>
</evidence>
<evidence type="ECO:0000256" key="4">
    <source>
        <dbReference type="ARBA" id="ARBA00022553"/>
    </source>
</evidence>
<keyword evidence="3" id="KW-0963">Cytoplasm</keyword>
<keyword evidence="13" id="KW-1185">Reference proteome</keyword>
<dbReference type="FunFam" id="3.90.810.10:FF:000003">
    <property type="entry name" value="Neural Wiskott-Aldrich syndrome protein-like"/>
    <property type="match status" value="1"/>
</dbReference>
<dbReference type="InterPro" id="IPR011993">
    <property type="entry name" value="PH-like_dom_sf"/>
</dbReference>
<dbReference type="Gene3D" id="2.30.29.30">
    <property type="entry name" value="Pleckstrin-homology domain (PH domain)/Phosphotyrosine-binding domain (PTB)"/>
    <property type="match status" value="1"/>
</dbReference>
<evidence type="ECO:0000259" key="9">
    <source>
        <dbReference type="PROSITE" id="PS50108"/>
    </source>
</evidence>
<dbReference type="FunFam" id="2.30.29.30:FF:000130">
    <property type="entry name" value="neural Wiskott-Aldrich syndrome protein"/>
    <property type="match status" value="1"/>
</dbReference>
<dbReference type="PROSITE" id="PS50229">
    <property type="entry name" value="WH1"/>
    <property type="match status" value="1"/>
</dbReference>
<dbReference type="Pfam" id="PF00568">
    <property type="entry name" value="WH1"/>
    <property type="match status" value="1"/>
</dbReference>
<reference evidence="12 13" key="1">
    <citation type="journal article" date="2017" name="Gigascience">
        <title>Genome sequence of the small brown planthopper, Laodelphax striatellus.</title>
        <authorList>
            <person name="Zhu J."/>
            <person name="Jiang F."/>
            <person name="Wang X."/>
            <person name="Yang P."/>
            <person name="Bao Y."/>
            <person name="Zhao W."/>
            <person name="Wang W."/>
            <person name="Lu H."/>
            <person name="Wang Q."/>
            <person name="Cui N."/>
            <person name="Li J."/>
            <person name="Chen X."/>
            <person name="Luo L."/>
            <person name="Yu J."/>
            <person name="Kang L."/>
            <person name="Cui F."/>
        </authorList>
    </citation>
    <scope>NUCLEOTIDE SEQUENCE [LARGE SCALE GENOMIC DNA]</scope>
    <source>
        <strain evidence="12">Lst14</strain>
    </source>
</reference>
<dbReference type="CDD" id="cd00132">
    <property type="entry name" value="CRIB"/>
    <property type="match status" value="1"/>
</dbReference>
<dbReference type="CDD" id="cd01205">
    <property type="entry name" value="EVH1_WASP-like"/>
    <property type="match status" value="1"/>
</dbReference>
<evidence type="ECO:0000313" key="12">
    <source>
        <dbReference type="EMBL" id="RZF32374.1"/>
    </source>
</evidence>
<feature type="region of interest" description="Disordered" evidence="8">
    <location>
        <begin position="156"/>
        <end position="219"/>
    </location>
</feature>
<feature type="compositionally biased region" description="Pro residues" evidence="8">
    <location>
        <begin position="342"/>
        <end position="367"/>
    </location>
</feature>
<feature type="compositionally biased region" description="Acidic residues" evidence="8">
    <location>
        <begin position="486"/>
        <end position="500"/>
    </location>
</feature>
<dbReference type="InterPro" id="IPR033927">
    <property type="entry name" value="WASPfam_EVH1"/>
</dbReference>
<comment type="caution">
    <text evidence="12">The sequence shown here is derived from an EMBL/GenBank/DDBJ whole genome shotgun (WGS) entry which is preliminary data.</text>
</comment>
<dbReference type="STRING" id="195883.A0A482WFU6"/>
<dbReference type="SMART" id="SM00285">
    <property type="entry name" value="PBD"/>
    <property type="match status" value="1"/>
</dbReference>
<organism evidence="12 13">
    <name type="scientific">Laodelphax striatellus</name>
    <name type="common">Small brown planthopper</name>
    <name type="synonym">Delphax striatella</name>
    <dbReference type="NCBI Taxonomy" id="195883"/>
    <lineage>
        <taxon>Eukaryota</taxon>
        <taxon>Metazoa</taxon>
        <taxon>Ecdysozoa</taxon>
        <taxon>Arthropoda</taxon>
        <taxon>Hexapoda</taxon>
        <taxon>Insecta</taxon>
        <taxon>Pterygota</taxon>
        <taxon>Neoptera</taxon>
        <taxon>Paraneoptera</taxon>
        <taxon>Hemiptera</taxon>
        <taxon>Auchenorrhyncha</taxon>
        <taxon>Fulgoroidea</taxon>
        <taxon>Delphacidae</taxon>
        <taxon>Criomorphinae</taxon>
        <taxon>Laodelphax</taxon>
    </lineage>
</organism>
<dbReference type="GO" id="GO:0005856">
    <property type="term" value="C:cytoskeleton"/>
    <property type="evidence" value="ECO:0007669"/>
    <property type="project" value="UniProtKB-SubCell"/>
</dbReference>
<dbReference type="AlphaFoldDB" id="A0A482WFU6"/>
<protein>
    <recommendedName>
        <fullName evidence="14">WH1 domain-containing protein</fullName>
    </recommendedName>
</protein>
<dbReference type="GO" id="GO:0007015">
    <property type="term" value="P:actin filament organization"/>
    <property type="evidence" value="ECO:0007669"/>
    <property type="project" value="InterPro"/>
</dbReference>
<sequence>MNMKSGLPPPPVVQRESGLLSKEENDLIFHLLGPKCQTLCTTVVQLFLAYAPEHNKWVKKDTGVLCFVKDNAKKAYFFRLYCPTRRRLVWEHEMYQEVDYLAPRQFLHTFEGEDCIVGFNFASPEEAVWVYDIVSKKLEDRRQKWERKCRNMYQRERLNHKQERGSSMVNGTSSPFPHSKSLPKGNQEQPRKRKEKDGKRRITKADIGKPQDFKHISHVGFDPNKGFELETNSEELKEFFSKAGVSDNHLQDKATREFIYDFIQKNGGIDAVTKDVRPPPVPARTAASSRQAPPPPPPPAPPSRTGPAPLPPTHTPPPPPPPPLRTLPQRPSQEPSTHASWTPPPPPPPMTSPIIVPPPPPPPPPMMSLPADDTPPSSYTSTSSSASAPPPPPVTLDPRSALMDAIKSGKKLKHVEVDADNKSVKSMDSRGELLDQIRQGIELKPVQVESRSSQGSSGGGAPEDGLAGALARALAERSRAIHSESSDSDDDEEDDDEWED</sequence>
<feature type="compositionally biased region" description="Pro residues" evidence="8">
    <location>
        <begin position="292"/>
        <end position="325"/>
    </location>
</feature>
<dbReference type="SUPFAM" id="SSF47912">
    <property type="entry name" value="Wiscott-Aldrich syndrome protein, WASP, C-terminal domain"/>
    <property type="match status" value="2"/>
</dbReference>
<feature type="domain" description="WH2" evidence="11">
    <location>
        <begin position="429"/>
        <end position="446"/>
    </location>
</feature>
<dbReference type="InterPro" id="IPR003124">
    <property type="entry name" value="WH2_dom"/>
</dbReference>
<dbReference type="GO" id="GO:0005634">
    <property type="term" value="C:nucleus"/>
    <property type="evidence" value="ECO:0007669"/>
    <property type="project" value="UniProtKB-SubCell"/>
</dbReference>
<feature type="compositionally biased region" description="Low complexity" evidence="8">
    <location>
        <begin position="368"/>
        <end position="387"/>
    </location>
</feature>
<dbReference type="InterPro" id="IPR000697">
    <property type="entry name" value="WH1/EVH1_dom"/>
</dbReference>
<dbReference type="Gene3D" id="3.90.810.10">
    <property type="entry name" value="CRIB domain"/>
    <property type="match status" value="2"/>
</dbReference>
<evidence type="ECO:0000256" key="1">
    <source>
        <dbReference type="ARBA" id="ARBA00004123"/>
    </source>
</evidence>
<evidence type="ECO:0000256" key="2">
    <source>
        <dbReference type="ARBA" id="ARBA00004245"/>
    </source>
</evidence>
<dbReference type="PRINTS" id="PR01217">
    <property type="entry name" value="PRICHEXTENSN"/>
</dbReference>
<dbReference type="InterPro" id="IPR036936">
    <property type="entry name" value="CRIB_dom_sf"/>
</dbReference>